<dbReference type="Gene3D" id="3.40.50.300">
    <property type="entry name" value="P-loop containing nucleotide triphosphate hydrolases"/>
    <property type="match status" value="1"/>
</dbReference>
<dbReference type="InterPro" id="IPR001806">
    <property type="entry name" value="Small_GTPase"/>
</dbReference>
<dbReference type="SUPFAM" id="SSF52540">
    <property type="entry name" value="P-loop containing nucleoside triphosphate hydrolases"/>
    <property type="match status" value="1"/>
</dbReference>
<dbReference type="EMBL" id="GG738912">
    <property type="protein sequence ID" value="EFC38016.1"/>
    <property type="molecule type" value="Genomic_DNA"/>
</dbReference>
<reference evidence="3 4" key="1">
    <citation type="journal article" date="2010" name="Cell">
        <title>The genome of Naegleria gruberi illuminates early eukaryotic versatility.</title>
        <authorList>
            <person name="Fritz-Laylin L.K."/>
            <person name="Prochnik S.E."/>
            <person name="Ginger M.L."/>
            <person name="Dacks J.B."/>
            <person name="Carpenter M.L."/>
            <person name="Field M.C."/>
            <person name="Kuo A."/>
            <person name="Paredez A."/>
            <person name="Chapman J."/>
            <person name="Pham J."/>
            <person name="Shu S."/>
            <person name="Neupane R."/>
            <person name="Cipriano M."/>
            <person name="Mancuso J."/>
            <person name="Tu H."/>
            <person name="Salamov A."/>
            <person name="Lindquist E."/>
            <person name="Shapiro H."/>
            <person name="Lucas S."/>
            <person name="Grigoriev I.V."/>
            <person name="Cande W.Z."/>
            <person name="Fulton C."/>
            <person name="Rokhsar D.S."/>
            <person name="Dawson S.C."/>
        </authorList>
    </citation>
    <scope>NUCLEOTIDE SEQUENCE [LARGE SCALE GENOMIC DNA]</scope>
    <source>
        <strain evidence="3 4">NEG-M</strain>
    </source>
</reference>
<dbReference type="VEuPathDB" id="AmoebaDB:NAEGRDRAFT_59617"/>
<dbReference type="GO" id="GO:0003924">
    <property type="term" value="F:GTPase activity"/>
    <property type="evidence" value="ECO:0007669"/>
    <property type="project" value="InterPro"/>
</dbReference>
<organism evidence="4">
    <name type="scientific">Naegleria gruberi</name>
    <name type="common">Amoeba</name>
    <dbReference type="NCBI Taxonomy" id="5762"/>
    <lineage>
        <taxon>Eukaryota</taxon>
        <taxon>Discoba</taxon>
        <taxon>Heterolobosea</taxon>
        <taxon>Tetramitia</taxon>
        <taxon>Eutetramitia</taxon>
        <taxon>Vahlkampfiidae</taxon>
        <taxon>Naegleria</taxon>
    </lineage>
</organism>
<keyword evidence="4" id="KW-1185">Reference proteome</keyword>
<dbReference type="Proteomes" id="UP000006671">
    <property type="component" value="Unassembled WGS sequence"/>
</dbReference>
<dbReference type="SMART" id="SM00175">
    <property type="entry name" value="RAB"/>
    <property type="match status" value="1"/>
</dbReference>
<name>D2VYT9_NAEGR</name>
<proteinExistence type="predicted"/>
<gene>
    <name evidence="3" type="ORF">NAEGRDRAFT_59617</name>
</gene>
<accession>D2VYT9</accession>
<dbReference type="RefSeq" id="XP_002670760.1">
    <property type="nucleotide sequence ID" value="XM_002670714.1"/>
</dbReference>
<dbReference type="InParanoid" id="D2VYT9"/>
<dbReference type="Pfam" id="PF00071">
    <property type="entry name" value="Ras"/>
    <property type="match status" value="1"/>
</dbReference>
<keyword evidence="2" id="KW-0342">GTP-binding</keyword>
<dbReference type="eggNOG" id="KOG0095">
    <property type="taxonomic scope" value="Eukaryota"/>
</dbReference>
<evidence type="ECO:0000313" key="4">
    <source>
        <dbReference type="Proteomes" id="UP000006671"/>
    </source>
</evidence>
<sequence length="353" mass="41312">MESLNDEWIEIVSFLEPIDVLASLNGISRTVQELIDGFYISSQQLNNFNNHDDRNFKLENLKVYYYYDDGESDNNNNRISERVDTNSSCRCVNTHEGRIHIRRNRLTIIRYYLLGFSDKLEKKIVANELKLFNFYKNQLGSTKIEDEKNERKDKRYIKYAIIGNKKVGKSRFFRSFASGCYSPHLLPNIGADFIVRDCDFLNFKLKHQVWHGSILNYAKTTGIVARSFLHSASILVFSFSIDNRCSFTDISKYWIPLWKQFAPNTVAILLGFYPREEKFTRQVTQQEACELAINEFNSIYVEVNAAQMQNINLPSRFIHLECLFSNSWKILEERKESSPKSKPETDNSWCSLQ</sequence>
<dbReference type="InterPro" id="IPR050227">
    <property type="entry name" value="Rab"/>
</dbReference>
<dbReference type="OrthoDB" id="10661450at2759"/>
<keyword evidence="1" id="KW-0547">Nucleotide-binding</keyword>
<evidence type="ECO:0000256" key="2">
    <source>
        <dbReference type="ARBA" id="ARBA00023134"/>
    </source>
</evidence>
<evidence type="ECO:0000256" key="1">
    <source>
        <dbReference type="ARBA" id="ARBA00022741"/>
    </source>
</evidence>
<dbReference type="GO" id="GO:0005525">
    <property type="term" value="F:GTP binding"/>
    <property type="evidence" value="ECO:0007669"/>
    <property type="project" value="UniProtKB-KW"/>
</dbReference>
<dbReference type="KEGG" id="ngr:NAEGRDRAFT_59617"/>
<protein>
    <submittedName>
        <fullName evidence="3">Predicted protein</fullName>
    </submittedName>
</protein>
<dbReference type="GeneID" id="8857905"/>
<evidence type="ECO:0000313" key="3">
    <source>
        <dbReference type="EMBL" id="EFC38016.1"/>
    </source>
</evidence>
<dbReference type="PROSITE" id="PS51419">
    <property type="entry name" value="RAB"/>
    <property type="match status" value="1"/>
</dbReference>
<dbReference type="InterPro" id="IPR027417">
    <property type="entry name" value="P-loop_NTPase"/>
</dbReference>
<dbReference type="STRING" id="5762.D2VYT9"/>
<dbReference type="AlphaFoldDB" id="D2VYT9"/>
<dbReference type="PANTHER" id="PTHR47977">
    <property type="entry name" value="RAS-RELATED PROTEIN RAB"/>
    <property type="match status" value="1"/>
</dbReference>